<dbReference type="RefSeq" id="WP_025608713.1">
    <property type="nucleotide sequence ID" value="NZ_CP021235.1"/>
</dbReference>
<feature type="transmembrane region" description="Helical" evidence="1">
    <location>
        <begin position="12"/>
        <end position="32"/>
    </location>
</feature>
<dbReference type="EMBL" id="CP021235">
    <property type="protein sequence ID" value="ARS37094.1"/>
    <property type="molecule type" value="Genomic_DNA"/>
</dbReference>
<keyword evidence="1" id="KW-0812">Transmembrane</keyword>
<keyword evidence="1" id="KW-0472">Membrane</keyword>
<accession>A0A1X9YWG9</accession>
<reference evidence="3" key="1">
    <citation type="submission" date="2017-05" db="EMBL/GenBank/DDBJ databases">
        <authorList>
            <person name="Ray J."/>
            <person name="Price M."/>
            <person name="Deutschbauer A."/>
        </authorList>
    </citation>
    <scope>NUCLEOTIDE SEQUENCE [LARGE SCALE GENOMIC DNA]</scope>
    <source>
        <strain evidence="3">DSM 19842</strain>
    </source>
</reference>
<dbReference type="Proteomes" id="UP000266292">
    <property type="component" value="Chromosome"/>
</dbReference>
<name>A0A1X9YWG9_9BACT</name>
<gene>
    <name evidence="2" type="ORF">CA264_17565</name>
</gene>
<sequence length="66" mass="7215">MTLKLHNSWKAVSHVLTVVNLVLLMVLTGQGFNYREARGKKVPFAANMLLLLVLCVAVAATVYGVM</sequence>
<keyword evidence="1" id="KW-1133">Transmembrane helix</keyword>
<evidence type="ECO:0000313" key="3">
    <source>
        <dbReference type="Proteomes" id="UP000266292"/>
    </source>
</evidence>
<dbReference type="KEGG" id="pact:CA264_17565"/>
<protein>
    <submittedName>
        <fullName evidence="2">Uncharacterized protein</fullName>
    </submittedName>
</protein>
<evidence type="ECO:0000313" key="2">
    <source>
        <dbReference type="EMBL" id="ARS37094.1"/>
    </source>
</evidence>
<feature type="transmembrane region" description="Helical" evidence="1">
    <location>
        <begin position="44"/>
        <end position="65"/>
    </location>
</feature>
<organism evidence="2 3">
    <name type="scientific">Pontibacter actiniarum</name>
    <dbReference type="NCBI Taxonomy" id="323450"/>
    <lineage>
        <taxon>Bacteria</taxon>
        <taxon>Pseudomonadati</taxon>
        <taxon>Bacteroidota</taxon>
        <taxon>Cytophagia</taxon>
        <taxon>Cytophagales</taxon>
        <taxon>Hymenobacteraceae</taxon>
        <taxon>Pontibacter</taxon>
    </lineage>
</organism>
<dbReference type="AlphaFoldDB" id="A0A1X9YWG9"/>
<keyword evidence="3" id="KW-1185">Reference proteome</keyword>
<proteinExistence type="predicted"/>
<evidence type="ECO:0000256" key="1">
    <source>
        <dbReference type="SAM" id="Phobius"/>
    </source>
</evidence>